<keyword evidence="6 9" id="KW-1133">Transmembrane helix</keyword>
<evidence type="ECO:0000313" key="10">
    <source>
        <dbReference type="EMBL" id="ATY83679.1"/>
    </source>
</evidence>
<feature type="transmembrane region" description="Helical" evidence="9">
    <location>
        <begin position="36"/>
        <end position="57"/>
    </location>
</feature>
<dbReference type="HAMAP" id="MF_00422">
    <property type="entry name" value="SecE"/>
    <property type="match status" value="1"/>
</dbReference>
<dbReference type="GO" id="GO:0006605">
    <property type="term" value="P:protein targeting"/>
    <property type="evidence" value="ECO:0007669"/>
    <property type="project" value="UniProtKB-UniRule"/>
</dbReference>
<dbReference type="Gene3D" id="1.20.5.1030">
    <property type="entry name" value="Preprotein translocase secy subunit"/>
    <property type="match status" value="1"/>
</dbReference>
<dbReference type="InterPro" id="IPR005807">
    <property type="entry name" value="SecE_bac"/>
</dbReference>
<dbReference type="GO" id="GO:0008320">
    <property type="term" value="F:protein transmembrane transporter activity"/>
    <property type="evidence" value="ECO:0007669"/>
    <property type="project" value="UniProtKB-UniRule"/>
</dbReference>
<evidence type="ECO:0000256" key="7">
    <source>
        <dbReference type="ARBA" id="ARBA00023010"/>
    </source>
</evidence>
<evidence type="ECO:0000256" key="3">
    <source>
        <dbReference type="ARBA" id="ARBA00022475"/>
    </source>
</evidence>
<evidence type="ECO:0000256" key="5">
    <source>
        <dbReference type="ARBA" id="ARBA00022927"/>
    </source>
</evidence>
<dbReference type="NCBIfam" id="TIGR00964">
    <property type="entry name" value="secE_bact"/>
    <property type="match status" value="1"/>
</dbReference>
<dbReference type="PANTHER" id="PTHR33910:SF1">
    <property type="entry name" value="PROTEIN TRANSLOCASE SUBUNIT SECE"/>
    <property type="match status" value="1"/>
</dbReference>
<dbReference type="Proteomes" id="UP000231932">
    <property type="component" value="Chromosome"/>
</dbReference>
<keyword evidence="11" id="KW-1185">Reference proteome</keyword>
<evidence type="ECO:0000313" key="11">
    <source>
        <dbReference type="Proteomes" id="UP000231932"/>
    </source>
</evidence>
<reference evidence="11" key="1">
    <citation type="submission" date="2017-11" db="EMBL/GenBank/DDBJ databases">
        <title>Complete Genome Sequence of Kyrpidia sp. Strain EA-1, a thermophilic, hydrogen-oxidizing Bacterium, isolated from the Azores.</title>
        <authorList>
            <person name="Reiner J.E."/>
            <person name="Lapp C.J."/>
            <person name="Bunk B."/>
            <person name="Gescher J."/>
        </authorList>
    </citation>
    <scope>NUCLEOTIDE SEQUENCE [LARGE SCALE GENOMIC DNA]</scope>
    <source>
        <strain evidence="11">EA-1</strain>
    </source>
</reference>
<evidence type="ECO:0000256" key="9">
    <source>
        <dbReference type="HAMAP-Rule" id="MF_00422"/>
    </source>
</evidence>
<dbReference type="GO" id="GO:0065002">
    <property type="term" value="P:intracellular protein transmembrane transport"/>
    <property type="evidence" value="ECO:0007669"/>
    <property type="project" value="UniProtKB-UniRule"/>
</dbReference>
<comment type="subunit">
    <text evidence="9">Component of the Sec protein translocase complex. Heterotrimer consisting of SecY, SecE and SecG subunits. The heterotrimers can form oligomers, although 1 heterotrimer is thought to be able to translocate proteins. Interacts with the ribosome. Interacts with SecDF, and other proteins may be involved. Interacts with SecA.</text>
</comment>
<dbReference type="GO" id="GO:0009306">
    <property type="term" value="P:protein secretion"/>
    <property type="evidence" value="ECO:0007669"/>
    <property type="project" value="UniProtKB-UniRule"/>
</dbReference>
<comment type="similarity">
    <text evidence="9">Belongs to the SecE/SEC61-gamma family.</text>
</comment>
<evidence type="ECO:0000256" key="2">
    <source>
        <dbReference type="ARBA" id="ARBA00022448"/>
    </source>
</evidence>
<dbReference type="PANTHER" id="PTHR33910">
    <property type="entry name" value="PROTEIN TRANSLOCASE SUBUNIT SECE"/>
    <property type="match status" value="1"/>
</dbReference>
<keyword evidence="5 9" id="KW-0653">Protein transport</keyword>
<keyword evidence="8 9" id="KW-0472">Membrane</keyword>
<keyword evidence="4 9" id="KW-0812">Transmembrane</keyword>
<evidence type="ECO:0000256" key="6">
    <source>
        <dbReference type="ARBA" id="ARBA00022989"/>
    </source>
</evidence>
<dbReference type="OrthoDB" id="9813233at2"/>
<accession>A0A2K8N291</accession>
<dbReference type="InterPro" id="IPR038379">
    <property type="entry name" value="SecE_sf"/>
</dbReference>
<comment type="subcellular location">
    <subcellularLocation>
        <location evidence="9">Cell membrane</location>
        <topology evidence="9">Single-pass membrane protein</topology>
    </subcellularLocation>
    <subcellularLocation>
        <location evidence="1">Membrane</location>
    </subcellularLocation>
</comment>
<dbReference type="EMBL" id="CP024955">
    <property type="protein sequence ID" value="ATY83679.1"/>
    <property type="molecule type" value="Genomic_DNA"/>
</dbReference>
<comment type="function">
    <text evidence="9">Essential subunit of the Sec protein translocation channel SecYEG. Clamps together the 2 halves of SecY. May contact the channel plug during translocation.</text>
</comment>
<gene>
    <name evidence="9 10" type="primary">secE</name>
    <name evidence="10" type="ORF">CVV65_00710</name>
</gene>
<dbReference type="PROSITE" id="PS01067">
    <property type="entry name" value="SECE_SEC61G"/>
    <property type="match status" value="1"/>
</dbReference>
<evidence type="ECO:0000256" key="1">
    <source>
        <dbReference type="ARBA" id="ARBA00004370"/>
    </source>
</evidence>
<keyword evidence="3 9" id="KW-1003">Cell membrane</keyword>
<sequence>MGFVEAVRNGSSRVVGYFRDVIGELKRVRWPNRKELVSYTIVVITTVIVIAVLIYLFDLLFSLFLNAIGLGTR</sequence>
<evidence type="ECO:0000256" key="4">
    <source>
        <dbReference type="ARBA" id="ARBA00022692"/>
    </source>
</evidence>
<protein>
    <recommendedName>
        <fullName evidence="9">Protein translocase subunit SecE</fullName>
    </recommendedName>
</protein>
<keyword evidence="7 9" id="KW-0811">Translocation</keyword>
<organism evidence="10 11">
    <name type="scientific">Kyrpidia spormannii</name>
    <dbReference type="NCBI Taxonomy" id="2055160"/>
    <lineage>
        <taxon>Bacteria</taxon>
        <taxon>Bacillati</taxon>
        <taxon>Bacillota</taxon>
        <taxon>Bacilli</taxon>
        <taxon>Bacillales</taxon>
        <taxon>Alicyclobacillaceae</taxon>
        <taxon>Kyrpidia</taxon>
    </lineage>
</organism>
<dbReference type="RefSeq" id="WP_100666537.1">
    <property type="nucleotide sequence ID" value="NZ_CP024955.1"/>
</dbReference>
<keyword evidence="2 9" id="KW-0813">Transport</keyword>
<name>A0A2K8N291_9BACL</name>
<proteinExistence type="inferred from homology"/>
<dbReference type="GO" id="GO:0043952">
    <property type="term" value="P:protein transport by the Sec complex"/>
    <property type="evidence" value="ECO:0007669"/>
    <property type="project" value="UniProtKB-UniRule"/>
</dbReference>
<dbReference type="GO" id="GO:0005886">
    <property type="term" value="C:plasma membrane"/>
    <property type="evidence" value="ECO:0007669"/>
    <property type="project" value="UniProtKB-SubCell"/>
</dbReference>
<dbReference type="KEGG" id="kyr:CVV65_00710"/>
<dbReference type="AlphaFoldDB" id="A0A2K8N291"/>
<dbReference type="Pfam" id="PF00584">
    <property type="entry name" value="SecE"/>
    <property type="match status" value="1"/>
</dbReference>
<dbReference type="InterPro" id="IPR001901">
    <property type="entry name" value="Translocase_SecE/Sec61-g"/>
</dbReference>
<evidence type="ECO:0000256" key="8">
    <source>
        <dbReference type="ARBA" id="ARBA00023136"/>
    </source>
</evidence>